<feature type="transmembrane region" description="Helical" evidence="1">
    <location>
        <begin position="89"/>
        <end position="108"/>
    </location>
</feature>
<reference evidence="2 3" key="1">
    <citation type="journal article" date="2016" name="Nat. Commun.">
        <title>Thousands of microbial genomes shed light on interconnected biogeochemical processes in an aquifer system.</title>
        <authorList>
            <person name="Anantharaman K."/>
            <person name="Brown C.T."/>
            <person name="Hug L.A."/>
            <person name="Sharon I."/>
            <person name="Castelle C.J."/>
            <person name="Probst A.J."/>
            <person name="Thomas B.C."/>
            <person name="Singh A."/>
            <person name="Wilkins M.J."/>
            <person name="Karaoz U."/>
            <person name="Brodie E.L."/>
            <person name="Williams K.H."/>
            <person name="Hubbard S.S."/>
            <person name="Banfield J.F."/>
        </authorList>
    </citation>
    <scope>NUCLEOTIDE SEQUENCE [LARGE SCALE GENOMIC DNA]</scope>
</reference>
<feature type="transmembrane region" description="Helical" evidence="1">
    <location>
        <begin position="115"/>
        <end position="135"/>
    </location>
</feature>
<keyword evidence="1" id="KW-1133">Transmembrane helix</keyword>
<proteinExistence type="predicted"/>
<evidence type="ECO:0000313" key="3">
    <source>
        <dbReference type="Proteomes" id="UP000178315"/>
    </source>
</evidence>
<comment type="caution">
    <text evidence="2">The sequence shown here is derived from an EMBL/GenBank/DDBJ whole genome shotgun (WGS) entry which is preliminary data.</text>
</comment>
<name>A0A1G2A8L1_9BACT</name>
<sequence length="174" mass="19687">MEYQHFFMHPFIPIIGTIVWFIIIGGMVFAMYELIRIDRKILAEKELPKRVKQTPVYEHRAVCAGIVIGAVLLPILFGAIMRGFSFGKAWFVISFGFLPWLISSTSVLNNLGHGVVALVALIMYTLVIIFFALVFRHNQKSTYIALSVITVLLLIPLYVLSLNIAESTMLGFHR</sequence>
<feature type="transmembrane region" description="Helical" evidence="1">
    <location>
        <begin position="56"/>
        <end position="77"/>
    </location>
</feature>
<accession>A0A1G2A8L1</accession>
<dbReference type="EMBL" id="MHJU01000017">
    <property type="protein sequence ID" value="OGY73131.1"/>
    <property type="molecule type" value="Genomic_DNA"/>
</dbReference>
<keyword evidence="1" id="KW-0812">Transmembrane</keyword>
<evidence type="ECO:0000313" key="2">
    <source>
        <dbReference type="EMBL" id="OGY73131.1"/>
    </source>
</evidence>
<protein>
    <submittedName>
        <fullName evidence="2">Uncharacterized protein</fullName>
    </submittedName>
</protein>
<gene>
    <name evidence="2" type="ORF">A3H61_02910</name>
</gene>
<dbReference type="AlphaFoldDB" id="A0A1G2A8L1"/>
<evidence type="ECO:0000256" key="1">
    <source>
        <dbReference type="SAM" id="Phobius"/>
    </source>
</evidence>
<feature type="transmembrane region" description="Helical" evidence="1">
    <location>
        <begin position="141"/>
        <end position="165"/>
    </location>
</feature>
<organism evidence="2 3">
    <name type="scientific">Candidatus Jacksonbacteria bacterium RIFCSPLOWO2_02_FULL_44_20</name>
    <dbReference type="NCBI Taxonomy" id="1798460"/>
    <lineage>
        <taxon>Bacteria</taxon>
        <taxon>Candidatus Jacksoniibacteriota</taxon>
    </lineage>
</organism>
<keyword evidence="1" id="KW-0472">Membrane</keyword>
<dbReference type="Proteomes" id="UP000178315">
    <property type="component" value="Unassembled WGS sequence"/>
</dbReference>
<feature type="transmembrane region" description="Helical" evidence="1">
    <location>
        <begin position="12"/>
        <end position="35"/>
    </location>
</feature>